<dbReference type="AlphaFoldDB" id="A0A9W8LHX2"/>
<feature type="compositionally biased region" description="Low complexity" evidence="1">
    <location>
        <begin position="179"/>
        <end position="195"/>
    </location>
</feature>
<dbReference type="Proteomes" id="UP001140217">
    <property type="component" value="Unassembled WGS sequence"/>
</dbReference>
<evidence type="ECO:0000313" key="3">
    <source>
        <dbReference type="Proteomes" id="UP001140217"/>
    </source>
</evidence>
<feature type="compositionally biased region" description="Basic residues" evidence="1">
    <location>
        <begin position="1"/>
        <end position="11"/>
    </location>
</feature>
<evidence type="ECO:0000256" key="1">
    <source>
        <dbReference type="SAM" id="MobiDB-lite"/>
    </source>
</evidence>
<evidence type="ECO:0000313" key="2">
    <source>
        <dbReference type="EMBL" id="KAJ2780735.1"/>
    </source>
</evidence>
<dbReference type="EMBL" id="JANBUL010000127">
    <property type="protein sequence ID" value="KAJ2780735.1"/>
    <property type="molecule type" value="Genomic_DNA"/>
</dbReference>
<protein>
    <submittedName>
        <fullName evidence="2">Uncharacterized protein</fullName>
    </submittedName>
</protein>
<sequence length="225" mass="24054">MPRHPAPRRRWLGASRPEPDAKRPLAIISVRGPSVLSAALAPPRSRLRRAALLARNPRIPASPPSDADADSDNGGGAGPKRRRRRSRVALPAADDVAPSSLLVADIRCARAVEDVRRALEATPGARCLVEFAGDGQSPCIMTLYEDGFVWNQEAFLDRRSGCFDSVARRNPFMRSICSSSSSSAGAGAGDASSEADGGGPRGPWMVQAYATAVHEIRDEDCPRLF</sequence>
<reference evidence="2" key="1">
    <citation type="submission" date="2022-07" db="EMBL/GenBank/DDBJ databases">
        <title>Phylogenomic reconstructions and comparative analyses of Kickxellomycotina fungi.</title>
        <authorList>
            <person name="Reynolds N.K."/>
            <person name="Stajich J.E."/>
            <person name="Barry K."/>
            <person name="Grigoriev I.V."/>
            <person name="Crous P."/>
            <person name="Smith M.E."/>
        </authorList>
    </citation>
    <scope>NUCLEOTIDE SEQUENCE</scope>
    <source>
        <strain evidence="2">NBRC 105414</strain>
    </source>
</reference>
<keyword evidence="3" id="KW-1185">Reference proteome</keyword>
<accession>A0A9W8LHX2</accession>
<comment type="caution">
    <text evidence="2">The sequence shown here is derived from an EMBL/GenBank/DDBJ whole genome shotgun (WGS) entry which is preliminary data.</text>
</comment>
<dbReference type="OrthoDB" id="5582214at2759"/>
<proteinExistence type="predicted"/>
<feature type="region of interest" description="Disordered" evidence="1">
    <location>
        <begin position="179"/>
        <end position="200"/>
    </location>
</feature>
<organism evidence="2 3">
    <name type="scientific">Coemansia javaensis</name>
    <dbReference type="NCBI Taxonomy" id="2761396"/>
    <lineage>
        <taxon>Eukaryota</taxon>
        <taxon>Fungi</taxon>
        <taxon>Fungi incertae sedis</taxon>
        <taxon>Zoopagomycota</taxon>
        <taxon>Kickxellomycotina</taxon>
        <taxon>Kickxellomycetes</taxon>
        <taxon>Kickxellales</taxon>
        <taxon>Kickxellaceae</taxon>
        <taxon>Coemansia</taxon>
    </lineage>
</organism>
<feature type="region of interest" description="Disordered" evidence="1">
    <location>
        <begin position="1"/>
        <end position="25"/>
    </location>
</feature>
<feature type="region of interest" description="Disordered" evidence="1">
    <location>
        <begin position="54"/>
        <end position="90"/>
    </location>
</feature>
<name>A0A9W8LHX2_9FUNG</name>
<gene>
    <name evidence="2" type="ORF">H4R18_003286</name>
</gene>